<dbReference type="Pfam" id="PF08228">
    <property type="entry name" value="RNase_P_pop3"/>
    <property type="match status" value="1"/>
</dbReference>
<dbReference type="OrthoDB" id="20109at2759"/>
<dbReference type="KEGG" id="lth:KLTH0C09262g"/>
<dbReference type="GO" id="GO:0008033">
    <property type="term" value="P:tRNA processing"/>
    <property type="evidence" value="ECO:0007669"/>
    <property type="project" value="InterPro"/>
</dbReference>
<dbReference type="eggNOG" id="ENOG502RZX7">
    <property type="taxonomic scope" value="Eukaryota"/>
</dbReference>
<dbReference type="PANTHER" id="PTHR28272">
    <property type="entry name" value="RIBONUCLEASES P/MRP PROTEIN SUBUNIT POP3"/>
    <property type="match status" value="1"/>
</dbReference>
<dbReference type="GO" id="GO:0034965">
    <property type="term" value="P:intronic box C/D snoRNA processing"/>
    <property type="evidence" value="ECO:0007669"/>
    <property type="project" value="TreeGrafter"/>
</dbReference>
<dbReference type="RefSeq" id="XP_002552623.1">
    <property type="nucleotide sequence ID" value="XM_002552577.1"/>
</dbReference>
<dbReference type="PANTHER" id="PTHR28272:SF1">
    <property type="entry name" value="RIBONUCLEASES P_MRP PROTEIN SUBUNIT POP3"/>
    <property type="match status" value="1"/>
</dbReference>
<reference evidence="1 2" key="1">
    <citation type="journal article" date="2009" name="Genome Res.">
        <title>Comparative genomics of protoploid Saccharomycetaceae.</title>
        <authorList>
            <consortium name="The Genolevures Consortium"/>
            <person name="Souciet J.-L."/>
            <person name="Dujon B."/>
            <person name="Gaillardin C."/>
            <person name="Johnston M."/>
            <person name="Baret P.V."/>
            <person name="Cliften P."/>
            <person name="Sherman D.J."/>
            <person name="Weissenbach J."/>
            <person name="Westhof E."/>
            <person name="Wincker P."/>
            <person name="Jubin C."/>
            <person name="Poulain J."/>
            <person name="Barbe V."/>
            <person name="Segurens B."/>
            <person name="Artiguenave F."/>
            <person name="Anthouard V."/>
            <person name="Vacherie B."/>
            <person name="Val M.-E."/>
            <person name="Fulton R.S."/>
            <person name="Minx P."/>
            <person name="Wilson R."/>
            <person name="Durrens P."/>
            <person name="Jean G."/>
            <person name="Marck C."/>
            <person name="Martin T."/>
            <person name="Nikolski M."/>
            <person name="Rolland T."/>
            <person name="Seret M.-L."/>
            <person name="Casaregola S."/>
            <person name="Despons L."/>
            <person name="Fairhead C."/>
            <person name="Fischer G."/>
            <person name="Lafontaine I."/>
            <person name="Leh V."/>
            <person name="Lemaire M."/>
            <person name="de Montigny J."/>
            <person name="Neuveglise C."/>
            <person name="Thierry A."/>
            <person name="Blanc-Lenfle I."/>
            <person name="Bleykasten C."/>
            <person name="Diffels J."/>
            <person name="Fritsch E."/>
            <person name="Frangeul L."/>
            <person name="Goeffon A."/>
            <person name="Jauniaux N."/>
            <person name="Kachouri-Lafond R."/>
            <person name="Payen C."/>
            <person name="Potier S."/>
            <person name="Pribylova L."/>
            <person name="Ozanne C."/>
            <person name="Richard G.-F."/>
            <person name="Sacerdot C."/>
            <person name="Straub M.-L."/>
            <person name="Talla E."/>
        </authorList>
    </citation>
    <scope>NUCLEOTIDE SEQUENCE [LARGE SCALE GENOMIC DNA]</scope>
    <source>
        <strain evidence="2">ATCC 56472 / CBS 6340 / NRRL Y-8284</strain>
    </source>
</reference>
<dbReference type="GO" id="GO:0006364">
    <property type="term" value="P:rRNA processing"/>
    <property type="evidence" value="ECO:0007669"/>
    <property type="project" value="InterPro"/>
</dbReference>
<dbReference type="HOGENOM" id="CLU_047273_0_0_1"/>
<dbReference type="GO" id="GO:0000172">
    <property type="term" value="C:ribonuclease MRP complex"/>
    <property type="evidence" value="ECO:0007669"/>
    <property type="project" value="TreeGrafter"/>
</dbReference>
<dbReference type="GO" id="GO:0005829">
    <property type="term" value="C:cytosol"/>
    <property type="evidence" value="ECO:0007669"/>
    <property type="project" value="TreeGrafter"/>
</dbReference>
<accession>C5DEH4</accession>
<evidence type="ECO:0000313" key="2">
    <source>
        <dbReference type="Proteomes" id="UP000002036"/>
    </source>
</evidence>
<dbReference type="GO" id="GO:0004526">
    <property type="term" value="F:ribonuclease P activity"/>
    <property type="evidence" value="ECO:0007669"/>
    <property type="project" value="TreeGrafter"/>
</dbReference>
<gene>
    <name evidence="1" type="ordered locus">KLTH0C09262g</name>
</gene>
<evidence type="ECO:0000313" key="1">
    <source>
        <dbReference type="EMBL" id="CAR22185.1"/>
    </source>
</evidence>
<dbReference type="InParanoid" id="C5DEH4"/>
<dbReference type="STRING" id="559295.C5DEH4"/>
<dbReference type="InterPro" id="IPR013241">
    <property type="entry name" value="RNase_P_Pop3"/>
</dbReference>
<dbReference type="GeneID" id="8291501"/>
<dbReference type="AlphaFoldDB" id="C5DEH4"/>
<dbReference type="OMA" id="XHIQSKE"/>
<proteinExistence type="predicted"/>
<organism evidence="1 2">
    <name type="scientific">Lachancea thermotolerans (strain ATCC 56472 / CBS 6340 / NRRL Y-8284)</name>
    <name type="common">Yeast</name>
    <name type="synonym">Kluyveromyces thermotolerans</name>
    <dbReference type="NCBI Taxonomy" id="559295"/>
    <lineage>
        <taxon>Eukaryota</taxon>
        <taxon>Fungi</taxon>
        <taxon>Dikarya</taxon>
        <taxon>Ascomycota</taxon>
        <taxon>Saccharomycotina</taxon>
        <taxon>Saccharomycetes</taxon>
        <taxon>Saccharomycetales</taxon>
        <taxon>Saccharomycetaceae</taxon>
        <taxon>Lachancea</taxon>
    </lineage>
</organism>
<name>C5DEH4_LACTC</name>
<dbReference type="EMBL" id="CU928167">
    <property type="protein sequence ID" value="CAR22185.1"/>
    <property type="molecule type" value="Genomic_DNA"/>
</dbReference>
<dbReference type="Proteomes" id="UP000002036">
    <property type="component" value="Chromosome C"/>
</dbReference>
<dbReference type="GO" id="GO:0000171">
    <property type="term" value="F:ribonuclease MRP activity"/>
    <property type="evidence" value="ECO:0007669"/>
    <property type="project" value="TreeGrafter"/>
</dbReference>
<dbReference type="GO" id="GO:0005655">
    <property type="term" value="C:nucleolar ribonuclease P complex"/>
    <property type="evidence" value="ECO:0007669"/>
    <property type="project" value="TreeGrafter"/>
</dbReference>
<keyword evidence="2" id="KW-1185">Reference proteome</keyword>
<dbReference type="FunCoup" id="C5DEH4">
    <property type="interactions" value="125"/>
</dbReference>
<sequence length="196" mass="21523">MSSLKEIQQNTARRKQVYKPILDNPFTDEAHMWPYVRDQPLVAELVRSHVIEPLAHAHAMKLQGTLNAHFGFNSVVQYLEAPPTSDSVFLFVCNRDSVPSVLLSQIPILAQVSSCDITLVPLPRGTSDSLGACTSTDHDGLLLVVQDGKFDPHIATQLSAHVDHVKEKPWLLFSKSRIAALSSTAAISSKSKSKSK</sequence>
<protein>
    <submittedName>
        <fullName evidence="1">KLTH0C09262p</fullName>
    </submittedName>
</protein>